<evidence type="ECO:0000256" key="1">
    <source>
        <dbReference type="ARBA" id="ARBA00012513"/>
    </source>
</evidence>
<name>A0AAN8RIZ6_9PEZI</name>
<dbReference type="EMBL" id="JAVHNR010000012">
    <property type="protein sequence ID" value="KAK6329925.1"/>
    <property type="molecule type" value="Genomic_DNA"/>
</dbReference>
<dbReference type="PROSITE" id="PS50011">
    <property type="entry name" value="PROTEIN_KINASE_DOM"/>
    <property type="match status" value="1"/>
</dbReference>
<dbReference type="PROSITE" id="PS00108">
    <property type="entry name" value="PROTEIN_KINASE_ST"/>
    <property type="match status" value="1"/>
</dbReference>
<evidence type="ECO:0000256" key="5">
    <source>
        <dbReference type="ARBA" id="ARBA00022840"/>
    </source>
</evidence>
<dbReference type="InterPro" id="IPR000719">
    <property type="entry name" value="Prot_kinase_dom"/>
</dbReference>
<feature type="region of interest" description="Disordered" evidence="6">
    <location>
        <begin position="42"/>
        <end position="81"/>
    </location>
</feature>
<evidence type="ECO:0000256" key="3">
    <source>
        <dbReference type="ARBA" id="ARBA00022741"/>
    </source>
</evidence>
<keyword evidence="5" id="KW-0067">ATP-binding</keyword>
<evidence type="ECO:0000256" key="2">
    <source>
        <dbReference type="ARBA" id="ARBA00022679"/>
    </source>
</evidence>
<dbReference type="CDD" id="cd00180">
    <property type="entry name" value="PKc"/>
    <property type="match status" value="1"/>
</dbReference>
<evidence type="ECO:0000259" key="7">
    <source>
        <dbReference type="PROSITE" id="PS50011"/>
    </source>
</evidence>
<dbReference type="InterPro" id="IPR050660">
    <property type="entry name" value="NEK_Ser/Thr_kinase"/>
</dbReference>
<evidence type="ECO:0000256" key="4">
    <source>
        <dbReference type="ARBA" id="ARBA00022777"/>
    </source>
</evidence>
<feature type="domain" description="Protein kinase" evidence="7">
    <location>
        <begin position="243"/>
        <end position="540"/>
    </location>
</feature>
<protein>
    <recommendedName>
        <fullName evidence="1">non-specific serine/threonine protein kinase</fullName>
        <ecNumber evidence="1">2.7.11.1</ecNumber>
    </recommendedName>
</protein>
<dbReference type="GO" id="GO:0004674">
    <property type="term" value="F:protein serine/threonine kinase activity"/>
    <property type="evidence" value="ECO:0007669"/>
    <property type="project" value="UniProtKB-EC"/>
</dbReference>
<dbReference type="AlphaFoldDB" id="A0AAN8RIZ6"/>
<reference evidence="8 9" key="1">
    <citation type="submission" date="2019-10" db="EMBL/GenBank/DDBJ databases">
        <authorList>
            <person name="Palmer J.M."/>
        </authorList>
    </citation>
    <scope>NUCLEOTIDE SEQUENCE [LARGE SCALE GENOMIC DNA]</scope>
    <source>
        <strain evidence="8 9">TWF718</strain>
    </source>
</reference>
<dbReference type="SMART" id="SM00220">
    <property type="entry name" value="S_TKc"/>
    <property type="match status" value="1"/>
</dbReference>
<feature type="compositionally biased region" description="Polar residues" evidence="6">
    <location>
        <begin position="54"/>
        <end position="70"/>
    </location>
</feature>
<dbReference type="EC" id="2.7.11.1" evidence="1"/>
<accession>A0AAN8RIZ6</accession>
<dbReference type="GO" id="GO:0005524">
    <property type="term" value="F:ATP binding"/>
    <property type="evidence" value="ECO:0007669"/>
    <property type="project" value="UniProtKB-KW"/>
</dbReference>
<dbReference type="InterPro" id="IPR008271">
    <property type="entry name" value="Ser/Thr_kinase_AS"/>
</dbReference>
<evidence type="ECO:0000256" key="6">
    <source>
        <dbReference type="SAM" id="MobiDB-lite"/>
    </source>
</evidence>
<keyword evidence="2" id="KW-0808">Transferase</keyword>
<evidence type="ECO:0000313" key="8">
    <source>
        <dbReference type="EMBL" id="KAK6329925.1"/>
    </source>
</evidence>
<comment type="caution">
    <text evidence="8">The sequence shown here is derived from an EMBL/GenBank/DDBJ whole genome shotgun (WGS) entry which is preliminary data.</text>
</comment>
<feature type="compositionally biased region" description="Basic and acidic residues" evidence="6">
    <location>
        <begin position="138"/>
        <end position="148"/>
    </location>
</feature>
<dbReference type="Gene3D" id="1.10.510.10">
    <property type="entry name" value="Transferase(Phosphotransferase) domain 1"/>
    <property type="match status" value="1"/>
</dbReference>
<keyword evidence="4" id="KW-0418">Kinase</keyword>
<organism evidence="8 9">
    <name type="scientific">Orbilia javanica</name>
    <dbReference type="NCBI Taxonomy" id="47235"/>
    <lineage>
        <taxon>Eukaryota</taxon>
        <taxon>Fungi</taxon>
        <taxon>Dikarya</taxon>
        <taxon>Ascomycota</taxon>
        <taxon>Pezizomycotina</taxon>
        <taxon>Orbiliomycetes</taxon>
        <taxon>Orbiliales</taxon>
        <taxon>Orbiliaceae</taxon>
        <taxon>Orbilia</taxon>
    </lineage>
</organism>
<feature type="region of interest" description="Disordered" evidence="6">
    <location>
        <begin position="119"/>
        <end position="148"/>
    </location>
</feature>
<dbReference type="Proteomes" id="UP001313282">
    <property type="component" value="Unassembled WGS sequence"/>
</dbReference>
<keyword evidence="3" id="KW-0547">Nucleotide-binding</keyword>
<proteinExistence type="predicted"/>
<dbReference type="PANTHER" id="PTHR43671">
    <property type="entry name" value="SERINE/THREONINE-PROTEIN KINASE NEK"/>
    <property type="match status" value="1"/>
</dbReference>
<gene>
    <name evidence="8" type="ORF">TWF718_003352</name>
</gene>
<dbReference type="Pfam" id="PF00069">
    <property type="entry name" value="Pkinase"/>
    <property type="match status" value="1"/>
</dbReference>
<sequence length="577" mass="65711">MSNPRRPVGIYKVDDVNIVYYDEPDPQGQSQAHIPEHLQTTSSIKSHRHRYHEPSTSSQAARPSRQTYNHHQLPEPEPRQQGFFGEMINKYIPPTSKEHRTRAGFIRQEERLYGISQTAQIGASKPSLPHAGPSNYKSGREVEQARVHQQEEDIIPQLQQLQLDLAQNADHGEPQDDEYDANGRSTAPELNEKQQKIVQKLPYDVPEPAGSVVFDEGNYAGVGDSGPPQPYELPLFHDFNHDLRIVKRHKAGCYGATGIIEVLHNSSKSVTSRWYRRVEVGERIIAKRITACDRIRARSWKTESDALKRLSYAEGSPRTISKIIGRLAPSRHDPFGHIFTEYCSLGDVGEIMAKYMEKKTFIPEAFVWQLALDMGKALLFLNRGITNRQENGVPGWRPIIHNDIKMNNIFMKPRPTGWNNIYPLFVLGDFGLCSSEGEPAPPSCASFMSPQRLKSYDEPAPSDHKDDIYAFGVTLFLLVNGFFPFEDSGHPLPPLNFDRRIDHRNPYREGFCRVINRCTSRDPKTRPSARELIGLILGLIEAKGWSREGSRQRLWPVSWLPKSRVIGWRDQKEGVRI</sequence>
<dbReference type="SUPFAM" id="SSF56112">
    <property type="entry name" value="Protein kinase-like (PK-like)"/>
    <property type="match status" value="1"/>
</dbReference>
<keyword evidence="9" id="KW-1185">Reference proteome</keyword>
<dbReference type="PANTHER" id="PTHR43671:SF13">
    <property type="entry name" value="SERINE_THREONINE-PROTEIN KINASE NEK2"/>
    <property type="match status" value="1"/>
</dbReference>
<dbReference type="InterPro" id="IPR011009">
    <property type="entry name" value="Kinase-like_dom_sf"/>
</dbReference>
<evidence type="ECO:0000313" key="9">
    <source>
        <dbReference type="Proteomes" id="UP001313282"/>
    </source>
</evidence>